<evidence type="ECO:0000256" key="6">
    <source>
        <dbReference type="SAM" id="Phobius"/>
    </source>
</evidence>
<keyword evidence="5 6" id="KW-0472">Membrane</keyword>
<dbReference type="PANTHER" id="PTHR33931:SF2">
    <property type="entry name" value="HOLIN-LIKE PROTEIN CIDA"/>
    <property type="match status" value="1"/>
</dbReference>
<dbReference type="Proteomes" id="UP000588051">
    <property type="component" value="Unassembled WGS sequence"/>
</dbReference>
<organism evidence="7 8">
    <name type="scientific">Undibacterium oligocarboniphilum</name>
    <dbReference type="NCBI Taxonomy" id="666702"/>
    <lineage>
        <taxon>Bacteria</taxon>
        <taxon>Pseudomonadati</taxon>
        <taxon>Pseudomonadota</taxon>
        <taxon>Betaproteobacteria</taxon>
        <taxon>Burkholderiales</taxon>
        <taxon>Oxalobacteraceae</taxon>
        <taxon>Undibacterium</taxon>
    </lineage>
</organism>
<dbReference type="GO" id="GO:0005886">
    <property type="term" value="C:plasma membrane"/>
    <property type="evidence" value="ECO:0007669"/>
    <property type="project" value="UniProtKB-SubCell"/>
</dbReference>
<dbReference type="InterPro" id="IPR005538">
    <property type="entry name" value="LrgA/CidA"/>
</dbReference>
<keyword evidence="4 6" id="KW-1133">Transmembrane helix</keyword>
<dbReference type="Pfam" id="PF03788">
    <property type="entry name" value="LrgA"/>
    <property type="match status" value="1"/>
</dbReference>
<evidence type="ECO:0000313" key="8">
    <source>
        <dbReference type="Proteomes" id="UP000588051"/>
    </source>
</evidence>
<dbReference type="EMBL" id="JABXYJ010000003">
    <property type="protein sequence ID" value="NVO77488.1"/>
    <property type="molecule type" value="Genomic_DNA"/>
</dbReference>
<feature type="transmembrane region" description="Helical" evidence="6">
    <location>
        <begin position="86"/>
        <end position="105"/>
    </location>
</feature>
<proteinExistence type="predicted"/>
<protein>
    <submittedName>
        <fullName evidence="7">CidA/LrgA family protein</fullName>
    </submittedName>
</protein>
<evidence type="ECO:0000256" key="4">
    <source>
        <dbReference type="ARBA" id="ARBA00022989"/>
    </source>
</evidence>
<feature type="transmembrane region" description="Helical" evidence="6">
    <location>
        <begin position="25"/>
        <end position="42"/>
    </location>
</feature>
<evidence type="ECO:0000256" key="3">
    <source>
        <dbReference type="ARBA" id="ARBA00022692"/>
    </source>
</evidence>
<evidence type="ECO:0000256" key="1">
    <source>
        <dbReference type="ARBA" id="ARBA00004651"/>
    </source>
</evidence>
<dbReference type="RefSeq" id="WP_176802752.1">
    <property type="nucleotide sequence ID" value="NZ_JABXYJ010000003.1"/>
</dbReference>
<comment type="caution">
    <text evidence="7">The sequence shown here is derived from an EMBL/GenBank/DDBJ whole genome shotgun (WGS) entry which is preliminary data.</text>
</comment>
<sequence>MLRTFSILLIFQSFGEGIVHLFDWPVPGPVIGMLMLFLYLLARKGMAEKLLPDVQVLLRHLSLLFIPAGVGIMVHGQRVLNEWLPLLLALLVSTALSIVVTALCAKYMQK</sequence>
<evidence type="ECO:0000256" key="5">
    <source>
        <dbReference type="ARBA" id="ARBA00023136"/>
    </source>
</evidence>
<dbReference type="AlphaFoldDB" id="A0A850QDU6"/>
<keyword evidence="8" id="KW-1185">Reference proteome</keyword>
<evidence type="ECO:0000256" key="2">
    <source>
        <dbReference type="ARBA" id="ARBA00022475"/>
    </source>
</evidence>
<keyword evidence="2" id="KW-1003">Cell membrane</keyword>
<gene>
    <name evidence="7" type="ORF">HV832_06555</name>
</gene>
<dbReference type="PANTHER" id="PTHR33931">
    <property type="entry name" value="HOLIN-LIKE PROTEIN CIDA-RELATED"/>
    <property type="match status" value="1"/>
</dbReference>
<evidence type="ECO:0000313" key="7">
    <source>
        <dbReference type="EMBL" id="NVO77488.1"/>
    </source>
</evidence>
<name>A0A850QDU6_9BURK</name>
<reference evidence="7 8" key="1">
    <citation type="submission" date="2020-06" db="EMBL/GenBank/DDBJ databases">
        <authorList>
            <person name="Qiu C."/>
            <person name="Liu Z."/>
        </authorList>
    </citation>
    <scope>NUCLEOTIDE SEQUENCE [LARGE SCALE GENOMIC DNA]</scope>
    <source>
        <strain evidence="7 8">EM 1</strain>
    </source>
</reference>
<feature type="transmembrane region" description="Helical" evidence="6">
    <location>
        <begin position="54"/>
        <end position="74"/>
    </location>
</feature>
<accession>A0A850QDU6</accession>
<comment type="subcellular location">
    <subcellularLocation>
        <location evidence="1">Cell membrane</location>
        <topology evidence="1">Multi-pass membrane protein</topology>
    </subcellularLocation>
</comment>
<keyword evidence="3 6" id="KW-0812">Transmembrane</keyword>